<organism evidence="3 4">
    <name type="scientific">Bradyrhizobium betae</name>
    <dbReference type="NCBI Taxonomy" id="244734"/>
    <lineage>
        <taxon>Bacteria</taxon>
        <taxon>Pseudomonadati</taxon>
        <taxon>Pseudomonadota</taxon>
        <taxon>Alphaproteobacteria</taxon>
        <taxon>Hyphomicrobiales</taxon>
        <taxon>Nitrobacteraceae</taxon>
        <taxon>Bradyrhizobium</taxon>
    </lineage>
</organism>
<reference evidence="3" key="1">
    <citation type="submission" date="2018-04" db="EMBL/GenBank/DDBJ databases">
        <title>Genomes of Endosymbiotic and Endophytic Bradyrhizobium Publication status.</title>
        <authorList>
            <person name="Guha S."/>
            <person name="Jorrin B."/>
            <person name="Sarkar M."/>
            <person name="Poole P.S."/>
            <person name="DasGupta M."/>
        </authorList>
    </citation>
    <scope>NUCLEOTIDE SEQUENCE</scope>
    <source>
        <strain evidence="3">WBOS16</strain>
    </source>
</reference>
<keyword evidence="1" id="KW-0560">Oxidoreductase</keyword>
<accession>A0AAE9NGI7</accession>
<evidence type="ECO:0000256" key="1">
    <source>
        <dbReference type="ARBA" id="ARBA00023002"/>
    </source>
</evidence>
<dbReference type="Gene3D" id="3.50.50.60">
    <property type="entry name" value="FAD/NAD(P)-binding domain"/>
    <property type="match status" value="1"/>
</dbReference>
<dbReference type="Gene3D" id="3.40.30.120">
    <property type="match status" value="1"/>
</dbReference>
<evidence type="ECO:0000313" key="3">
    <source>
        <dbReference type="EMBL" id="UUO68138.1"/>
    </source>
</evidence>
<feature type="domain" description="FAD-binding" evidence="2">
    <location>
        <begin position="10"/>
        <end position="350"/>
    </location>
</feature>
<dbReference type="GO" id="GO:0071949">
    <property type="term" value="F:FAD binding"/>
    <property type="evidence" value="ECO:0007669"/>
    <property type="project" value="InterPro"/>
</dbReference>
<dbReference type="NCBIfam" id="NF004829">
    <property type="entry name" value="PRK06183.1-3"/>
    <property type="match status" value="1"/>
</dbReference>
<dbReference type="GO" id="GO:0019622">
    <property type="term" value="P:3-(3-hydroxy)phenylpropionate catabolic process"/>
    <property type="evidence" value="ECO:0007669"/>
    <property type="project" value="TreeGrafter"/>
</dbReference>
<dbReference type="GO" id="GO:0008688">
    <property type="term" value="F:3-(3-hydroxyphenyl)propionate hydroxylase activity"/>
    <property type="evidence" value="ECO:0007669"/>
    <property type="project" value="TreeGrafter"/>
</dbReference>
<protein>
    <submittedName>
        <fullName evidence="3">3-(3-hydroxyphenyl)propionate hydroxylase</fullName>
    </submittedName>
</protein>
<dbReference type="InterPro" id="IPR002938">
    <property type="entry name" value="FAD-bd"/>
</dbReference>
<sequence>MQDSSTPEDFDVVIVGRGPVGATLANLLGLCGVRTLVLEREARTYHLPRAVHFDDECMRVFQSIGLADAILPHVILSPGMLFLDADGRMLLDWSRPQTLTPMGWHLSYRFHQPDLEDVLIGGLCRWPRVAMRNRCDVFALDQDERGVRVRYEDLSTGELKEVHAAYVIGCDGARSLVRRFIGSGMHDLGFHERWLVIDVLLKRARDDLGDYSLQHCDPARPATYVRGTGVRRRWEITILPDEDSQEVVQTAKVWNLLSRWITPDDAEIERAAVYTFHSAIAQQWRNGRLLLAGDSAHQTPPFLGQGMCAGIRDAANLAWKLDAVIRGGAGSELLDTYQSERLPHVREFIELAIRLGGLINTKAIEAGLAAGEPRENAPVKLEVKKPKLGPGLAPREVPLAGDLAPQFELRDGSRSDDQVGYGHVLLVANAVAPSACAALAQAGLKILTGDDAPAIGDWLRKHDIIAALLRPDRYVRGTARNEAELDQLIAATQPLTCVPSAA</sequence>
<dbReference type="PRINTS" id="PR00420">
    <property type="entry name" value="RNGMNOXGNASE"/>
</dbReference>
<dbReference type="EMBL" id="CP028989">
    <property type="protein sequence ID" value="UUO68138.1"/>
    <property type="molecule type" value="Genomic_DNA"/>
</dbReference>
<dbReference type="AlphaFoldDB" id="A0AAE9NGI7"/>
<dbReference type="Pfam" id="PF01494">
    <property type="entry name" value="FAD_binding_3"/>
    <property type="match status" value="1"/>
</dbReference>
<name>A0AAE9NGI7_9BRAD</name>
<dbReference type="Gene3D" id="3.30.9.10">
    <property type="entry name" value="D-Amino Acid Oxidase, subunit A, domain 2"/>
    <property type="match status" value="1"/>
</dbReference>
<dbReference type="PANTHER" id="PTHR43476">
    <property type="entry name" value="3-(3-HYDROXY-PHENYL)PROPIONATE/3-HYDROXYCINNAMIC ACID HYDROXYLASE"/>
    <property type="match status" value="1"/>
</dbReference>
<proteinExistence type="predicted"/>
<dbReference type="Proteomes" id="UP001058872">
    <property type="component" value="Chromosome"/>
</dbReference>
<gene>
    <name evidence="3" type="ORF">DCM83_24935</name>
</gene>
<dbReference type="PANTHER" id="PTHR43476:SF3">
    <property type="entry name" value="FAD-BINDING MONOOXYGENASE"/>
    <property type="match status" value="1"/>
</dbReference>
<dbReference type="SUPFAM" id="SSF51905">
    <property type="entry name" value="FAD/NAD(P)-binding domain"/>
    <property type="match status" value="1"/>
</dbReference>
<dbReference type="RefSeq" id="WP_257180477.1">
    <property type="nucleotide sequence ID" value="NZ_CP028989.1"/>
</dbReference>
<dbReference type="InterPro" id="IPR036188">
    <property type="entry name" value="FAD/NAD-bd_sf"/>
</dbReference>
<dbReference type="InterPro" id="IPR050631">
    <property type="entry name" value="PheA/TfdB_FAD_monoxygenase"/>
</dbReference>
<evidence type="ECO:0000259" key="2">
    <source>
        <dbReference type="Pfam" id="PF01494"/>
    </source>
</evidence>
<evidence type="ECO:0000313" key="4">
    <source>
        <dbReference type="Proteomes" id="UP001058872"/>
    </source>
</evidence>